<evidence type="ECO:0000256" key="3">
    <source>
        <dbReference type="ARBA" id="ARBA00022692"/>
    </source>
</evidence>
<evidence type="ECO:0000256" key="8">
    <source>
        <dbReference type="SAM" id="Phobius"/>
    </source>
</evidence>
<evidence type="ECO:0000256" key="5">
    <source>
        <dbReference type="ARBA" id="ARBA00023136"/>
    </source>
</evidence>
<keyword evidence="3 8" id="KW-0812">Transmembrane</keyword>
<dbReference type="EnsemblProtists" id="EKX31652">
    <property type="protein sequence ID" value="EKX31652"/>
    <property type="gene ID" value="GUITHDRAFT_149169"/>
</dbReference>
<evidence type="ECO:0000256" key="2">
    <source>
        <dbReference type="ARBA" id="ARBA00022448"/>
    </source>
</evidence>
<reference evidence="11" key="3">
    <citation type="submission" date="2015-06" db="UniProtKB">
        <authorList>
            <consortium name="EnsemblProtists"/>
        </authorList>
    </citation>
    <scope>IDENTIFICATION</scope>
</reference>
<dbReference type="KEGG" id="gtt:GUITHDRAFT_149169"/>
<feature type="transmembrane region" description="Helical" evidence="8">
    <location>
        <begin position="162"/>
        <end position="182"/>
    </location>
</feature>
<evidence type="ECO:0000259" key="9">
    <source>
        <dbReference type="PROSITE" id="PS50850"/>
    </source>
</evidence>
<dbReference type="GO" id="GO:0022857">
    <property type="term" value="F:transmembrane transporter activity"/>
    <property type="evidence" value="ECO:0007669"/>
    <property type="project" value="InterPro"/>
</dbReference>
<reference evidence="10 12" key="1">
    <citation type="journal article" date="2012" name="Nature">
        <title>Algal genomes reveal evolutionary mosaicism and the fate of nucleomorphs.</title>
        <authorList>
            <consortium name="DOE Joint Genome Institute"/>
            <person name="Curtis B.A."/>
            <person name="Tanifuji G."/>
            <person name="Burki F."/>
            <person name="Gruber A."/>
            <person name="Irimia M."/>
            <person name="Maruyama S."/>
            <person name="Arias M.C."/>
            <person name="Ball S.G."/>
            <person name="Gile G.H."/>
            <person name="Hirakawa Y."/>
            <person name="Hopkins J.F."/>
            <person name="Kuo A."/>
            <person name="Rensing S.A."/>
            <person name="Schmutz J."/>
            <person name="Symeonidi A."/>
            <person name="Elias M."/>
            <person name="Eveleigh R.J."/>
            <person name="Herman E.K."/>
            <person name="Klute M.J."/>
            <person name="Nakayama T."/>
            <person name="Obornik M."/>
            <person name="Reyes-Prieto A."/>
            <person name="Armbrust E.V."/>
            <person name="Aves S.J."/>
            <person name="Beiko R.G."/>
            <person name="Coutinho P."/>
            <person name="Dacks J.B."/>
            <person name="Durnford D.G."/>
            <person name="Fast N.M."/>
            <person name="Green B.R."/>
            <person name="Grisdale C.J."/>
            <person name="Hempel F."/>
            <person name="Henrissat B."/>
            <person name="Hoppner M.P."/>
            <person name="Ishida K."/>
            <person name="Kim E."/>
            <person name="Koreny L."/>
            <person name="Kroth P.G."/>
            <person name="Liu Y."/>
            <person name="Malik S.B."/>
            <person name="Maier U.G."/>
            <person name="McRose D."/>
            <person name="Mock T."/>
            <person name="Neilson J.A."/>
            <person name="Onodera N.T."/>
            <person name="Poole A.M."/>
            <person name="Pritham E.J."/>
            <person name="Richards T.A."/>
            <person name="Rocap G."/>
            <person name="Roy S.W."/>
            <person name="Sarai C."/>
            <person name="Schaack S."/>
            <person name="Shirato S."/>
            <person name="Slamovits C.H."/>
            <person name="Spencer D.F."/>
            <person name="Suzuki S."/>
            <person name="Worden A.Z."/>
            <person name="Zauner S."/>
            <person name="Barry K."/>
            <person name="Bell C."/>
            <person name="Bharti A.K."/>
            <person name="Crow J.A."/>
            <person name="Grimwood J."/>
            <person name="Kramer R."/>
            <person name="Lindquist E."/>
            <person name="Lucas S."/>
            <person name="Salamov A."/>
            <person name="McFadden G.I."/>
            <person name="Lane C.E."/>
            <person name="Keeling P.J."/>
            <person name="Gray M.W."/>
            <person name="Grigoriev I.V."/>
            <person name="Archibald J.M."/>
        </authorList>
    </citation>
    <scope>NUCLEOTIDE SEQUENCE</scope>
    <source>
        <strain evidence="10 12">CCMP2712</strain>
    </source>
</reference>
<dbReference type="SUPFAM" id="SSF103473">
    <property type="entry name" value="MFS general substrate transporter"/>
    <property type="match status" value="1"/>
</dbReference>
<keyword evidence="12" id="KW-1185">Reference proteome</keyword>
<reference evidence="12" key="2">
    <citation type="submission" date="2012-11" db="EMBL/GenBank/DDBJ databases">
        <authorList>
            <person name="Kuo A."/>
            <person name="Curtis B.A."/>
            <person name="Tanifuji G."/>
            <person name="Burki F."/>
            <person name="Gruber A."/>
            <person name="Irimia M."/>
            <person name="Maruyama S."/>
            <person name="Arias M.C."/>
            <person name="Ball S.G."/>
            <person name="Gile G.H."/>
            <person name="Hirakawa Y."/>
            <person name="Hopkins J.F."/>
            <person name="Rensing S.A."/>
            <person name="Schmutz J."/>
            <person name="Symeonidi A."/>
            <person name="Elias M."/>
            <person name="Eveleigh R.J."/>
            <person name="Herman E.K."/>
            <person name="Klute M.J."/>
            <person name="Nakayama T."/>
            <person name="Obornik M."/>
            <person name="Reyes-Prieto A."/>
            <person name="Armbrust E.V."/>
            <person name="Aves S.J."/>
            <person name="Beiko R.G."/>
            <person name="Coutinho P."/>
            <person name="Dacks J.B."/>
            <person name="Durnford D.G."/>
            <person name="Fast N.M."/>
            <person name="Green B.R."/>
            <person name="Grisdale C."/>
            <person name="Hempe F."/>
            <person name="Henrissat B."/>
            <person name="Hoppner M.P."/>
            <person name="Ishida K.-I."/>
            <person name="Kim E."/>
            <person name="Koreny L."/>
            <person name="Kroth P.G."/>
            <person name="Liu Y."/>
            <person name="Malik S.-B."/>
            <person name="Maier U.G."/>
            <person name="McRose D."/>
            <person name="Mock T."/>
            <person name="Neilson J.A."/>
            <person name="Onodera N.T."/>
            <person name="Poole A.M."/>
            <person name="Pritham E.J."/>
            <person name="Richards T.A."/>
            <person name="Rocap G."/>
            <person name="Roy S.W."/>
            <person name="Sarai C."/>
            <person name="Schaack S."/>
            <person name="Shirato S."/>
            <person name="Slamovits C.H."/>
            <person name="Spencer D.F."/>
            <person name="Suzuki S."/>
            <person name="Worden A.Z."/>
            <person name="Zauner S."/>
            <person name="Barry K."/>
            <person name="Bell C."/>
            <person name="Bharti A.K."/>
            <person name="Crow J.A."/>
            <person name="Grimwood J."/>
            <person name="Kramer R."/>
            <person name="Lindquist E."/>
            <person name="Lucas S."/>
            <person name="Salamov A."/>
            <person name="McFadden G.I."/>
            <person name="Lane C.E."/>
            <person name="Keeling P.J."/>
            <person name="Gray M.W."/>
            <person name="Grigoriev I.V."/>
            <person name="Archibald J.M."/>
        </authorList>
    </citation>
    <scope>NUCLEOTIDE SEQUENCE</scope>
    <source>
        <strain evidence="12">CCMP2712</strain>
    </source>
</reference>
<dbReference type="PaxDb" id="55529-EKX31652"/>
<feature type="transmembrane region" description="Helical" evidence="8">
    <location>
        <begin position="253"/>
        <end position="271"/>
    </location>
</feature>
<dbReference type="InterPro" id="IPR020846">
    <property type="entry name" value="MFS_dom"/>
</dbReference>
<dbReference type="GeneID" id="17288375"/>
<dbReference type="EMBL" id="JH993251">
    <property type="protein sequence ID" value="EKX31652.1"/>
    <property type="molecule type" value="Genomic_DNA"/>
</dbReference>
<evidence type="ECO:0000256" key="6">
    <source>
        <dbReference type="ARBA" id="ARBA00024338"/>
    </source>
</evidence>
<organism evidence="10">
    <name type="scientific">Guillardia theta (strain CCMP2712)</name>
    <name type="common">Cryptophyte</name>
    <dbReference type="NCBI Taxonomy" id="905079"/>
    <lineage>
        <taxon>Eukaryota</taxon>
        <taxon>Cryptophyceae</taxon>
        <taxon>Pyrenomonadales</taxon>
        <taxon>Geminigeraceae</taxon>
        <taxon>Guillardia</taxon>
    </lineage>
</organism>
<feature type="transmembrane region" description="Helical" evidence="8">
    <location>
        <begin position="220"/>
        <end position="241"/>
    </location>
</feature>
<dbReference type="Pfam" id="PF07690">
    <property type="entry name" value="MFS_1"/>
    <property type="match status" value="1"/>
</dbReference>
<evidence type="ECO:0000256" key="1">
    <source>
        <dbReference type="ARBA" id="ARBA00004141"/>
    </source>
</evidence>
<keyword evidence="4 8" id="KW-1133">Transmembrane helix</keyword>
<protein>
    <recommendedName>
        <fullName evidence="9">Major facilitator superfamily (MFS) profile domain-containing protein</fullName>
    </recommendedName>
</protein>
<dbReference type="CDD" id="cd06174">
    <property type="entry name" value="MFS"/>
    <property type="match status" value="1"/>
</dbReference>
<evidence type="ECO:0000256" key="7">
    <source>
        <dbReference type="SAM" id="MobiDB-lite"/>
    </source>
</evidence>
<dbReference type="PANTHER" id="PTHR23505">
    <property type="entry name" value="SPINSTER"/>
    <property type="match status" value="1"/>
</dbReference>
<feature type="compositionally biased region" description="Basic and acidic residues" evidence="7">
    <location>
        <begin position="18"/>
        <end position="31"/>
    </location>
</feature>
<keyword evidence="2" id="KW-0813">Transport</keyword>
<accession>L1I6C6</accession>
<dbReference type="PROSITE" id="PS50850">
    <property type="entry name" value="MFS"/>
    <property type="match status" value="1"/>
</dbReference>
<sequence>MDQGGLIAAEAVQQNHRVSSERHAEETRDQPKSSPHPLYPQAPPPVLDLLGGRASHYVNLDFCEDGLDAIPPSPFQEMNVQLFPKPSPVVLFDHRADKEPSVDPESLVRAGEPRDKQRISPYLQLFVLSWSFCLFFTSWSFMSQLMQHVEQHFGKAPGAVQGLVGSIGSINALISPFIAQFACKTTTRKVRVVFLLYSLFAVAQMGKVFTLIAPSYSLLLFLRFINGLGFSALYTLGPGLVDDAAPAGSSSTFTAIYLTSSIIGFSLGNLIAGEMKDWQQASFAFSAIGLLAMPAVVFGLYNESRFIHRPQKEREISRLSSANVAVNVCKHPSFPCFTVVSGLHRMALESFLFWTPSFLMSHLGMRQSDSGKLCTVMFLFNGVVGVIMGGKLLDRLCASQQQEAYHSEESDERRAYISSMFSATVCVLAMPLLLSSLWSPSQLVAIACLSGGLLIYNFSESPLSGVALFSGIPSEYRDQAIAVKYMFAQLGSFSGPILVGSIRDVADLRWSLSFMGSLLAPIVLLLLLGAWFEQSRSTERKDGRDMLGGGGRKPSDAIMWVTEVGGPCAVNCSALIEV</sequence>
<dbReference type="HOGENOM" id="CLU_472117_0_0_1"/>
<feature type="transmembrane region" description="Helical" evidence="8">
    <location>
        <begin position="122"/>
        <end position="142"/>
    </location>
</feature>
<dbReference type="InterPro" id="IPR044770">
    <property type="entry name" value="MFS_spinster-like"/>
</dbReference>
<comment type="subcellular location">
    <subcellularLocation>
        <location evidence="1">Membrane</location>
        <topology evidence="1">Multi-pass membrane protein</topology>
    </subcellularLocation>
</comment>
<dbReference type="InterPro" id="IPR036259">
    <property type="entry name" value="MFS_trans_sf"/>
</dbReference>
<gene>
    <name evidence="10" type="ORF">GUITHDRAFT_149169</name>
</gene>
<feature type="domain" description="Major facilitator superfamily (MFS) profile" evidence="9">
    <location>
        <begin position="124"/>
        <end position="538"/>
    </location>
</feature>
<dbReference type="GO" id="GO:0016020">
    <property type="term" value="C:membrane"/>
    <property type="evidence" value="ECO:0007669"/>
    <property type="project" value="UniProtKB-SubCell"/>
</dbReference>
<dbReference type="PANTHER" id="PTHR23505:SF79">
    <property type="entry name" value="PROTEIN SPINSTER"/>
    <property type="match status" value="1"/>
</dbReference>
<dbReference type="OrthoDB" id="3066029at2759"/>
<dbReference type="AlphaFoldDB" id="L1I6C6"/>
<proteinExistence type="inferred from homology"/>
<keyword evidence="5 8" id="KW-0472">Membrane</keyword>
<feature type="transmembrane region" description="Helical" evidence="8">
    <location>
        <begin position="283"/>
        <end position="302"/>
    </location>
</feature>
<evidence type="ECO:0000256" key="4">
    <source>
        <dbReference type="ARBA" id="ARBA00022989"/>
    </source>
</evidence>
<evidence type="ECO:0000313" key="11">
    <source>
        <dbReference type="EnsemblProtists" id="EKX31652"/>
    </source>
</evidence>
<dbReference type="Proteomes" id="UP000011087">
    <property type="component" value="Unassembled WGS sequence"/>
</dbReference>
<evidence type="ECO:0000313" key="12">
    <source>
        <dbReference type="Proteomes" id="UP000011087"/>
    </source>
</evidence>
<comment type="similarity">
    <text evidence="6">Belongs to the major facilitator superfamily. Spinster (TC 2.A.1.49) family.</text>
</comment>
<feature type="transmembrane region" description="Helical" evidence="8">
    <location>
        <begin position="510"/>
        <end position="532"/>
    </location>
</feature>
<dbReference type="RefSeq" id="XP_005818632.1">
    <property type="nucleotide sequence ID" value="XM_005818575.1"/>
</dbReference>
<name>L1I6C6_GUITC</name>
<dbReference type="Gene3D" id="1.20.1250.20">
    <property type="entry name" value="MFS general substrate transporter like domains"/>
    <property type="match status" value="2"/>
</dbReference>
<dbReference type="InterPro" id="IPR011701">
    <property type="entry name" value="MFS"/>
</dbReference>
<feature type="transmembrane region" description="Helical" evidence="8">
    <location>
        <begin position="194"/>
        <end position="214"/>
    </location>
</feature>
<evidence type="ECO:0000313" key="10">
    <source>
        <dbReference type="EMBL" id="EKX31652.1"/>
    </source>
</evidence>
<feature type="region of interest" description="Disordered" evidence="7">
    <location>
        <begin position="1"/>
        <end position="45"/>
    </location>
</feature>
<feature type="transmembrane region" description="Helical" evidence="8">
    <location>
        <begin position="413"/>
        <end position="434"/>
    </location>
</feature>